<dbReference type="InterPro" id="IPR011761">
    <property type="entry name" value="ATP-grasp"/>
</dbReference>
<dbReference type="Pfam" id="PF00549">
    <property type="entry name" value="Ligase_CoA"/>
    <property type="match status" value="1"/>
</dbReference>
<proteinExistence type="inferred from homology"/>
<evidence type="ECO:0000313" key="10">
    <source>
        <dbReference type="EMBL" id="NMR18974.1"/>
    </source>
</evidence>
<dbReference type="Gene3D" id="3.30.1490.20">
    <property type="entry name" value="ATP-grasp fold, A domain"/>
    <property type="match status" value="1"/>
</dbReference>
<keyword evidence="6 8" id="KW-0067">ATP-binding</keyword>
<dbReference type="InterPro" id="IPR005809">
    <property type="entry name" value="Succ_CoA_ligase-like_bsu"/>
</dbReference>
<comment type="similarity">
    <text evidence="1 8">Belongs to the succinate/malate CoA ligase beta subunit family.</text>
</comment>
<dbReference type="PANTHER" id="PTHR11815">
    <property type="entry name" value="SUCCINYL-COA SYNTHETASE BETA CHAIN"/>
    <property type="match status" value="1"/>
</dbReference>
<dbReference type="GO" id="GO:0006099">
    <property type="term" value="P:tricarboxylic acid cycle"/>
    <property type="evidence" value="ECO:0007669"/>
    <property type="project" value="UniProtKB-UniRule"/>
</dbReference>
<reference evidence="10 11" key="1">
    <citation type="submission" date="2020-04" db="EMBL/GenBank/DDBJ databases">
        <title>Sequencing and Assembly of C. fimi.</title>
        <authorList>
            <person name="Ramsey A.R."/>
        </authorList>
    </citation>
    <scope>NUCLEOTIDE SEQUENCE [LARGE SCALE GENOMIC DNA]</scope>
    <source>
        <strain evidence="10 11">SB</strain>
    </source>
</reference>
<dbReference type="AlphaFoldDB" id="A0A7Y0QGK2"/>
<dbReference type="RefSeq" id="WP_169322909.1">
    <property type="nucleotide sequence ID" value="NZ_JABCJJ010000002.1"/>
</dbReference>
<keyword evidence="4 8" id="KW-0479">Metal-binding</keyword>
<dbReference type="FunFam" id="3.30.1490.20:FF:000014">
    <property type="entry name" value="Succinate--CoA ligase [ADP-forming] subunit beta"/>
    <property type="match status" value="1"/>
</dbReference>
<dbReference type="PROSITE" id="PS01217">
    <property type="entry name" value="SUCCINYL_COA_LIG_3"/>
    <property type="match status" value="1"/>
</dbReference>
<evidence type="ECO:0000313" key="11">
    <source>
        <dbReference type="Proteomes" id="UP000562124"/>
    </source>
</evidence>
<dbReference type="SUPFAM" id="SSF56059">
    <property type="entry name" value="Glutathione synthetase ATP-binding domain-like"/>
    <property type="match status" value="1"/>
</dbReference>
<dbReference type="PIRSF" id="PIRSF001554">
    <property type="entry name" value="SucCS_beta"/>
    <property type="match status" value="1"/>
</dbReference>
<dbReference type="GO" id="GO:0005524">
    <property type="term" value="F:ATP binding"/>
    <property type="evidence" value="ECO:0007669"/>
    <property type="project" value="UniProtKB-UniRule"/>
</dbReference>
<dbReference type="EC" id="6.2.1.5" evidence="8"/>
<dbReference type="InterPro" id="IPR013650">
    <property type="entry name" value="ATP-grasp_succ-CoA_synth-type"/>
</dbReference>
<evidence type="ECO:0000256" key="4">
    <source>
        <dbReference type="ARBA" id="ARBA00022723"/>
    </source>
</evidence>
<dbReference type="GO" id="GO:0000287">
    <property type="term" value="F:magnesium ion binding"/>
    <property type="evidence" value="ECO:0007669"/>
    <property type="project" value="UniProtKB-UniRule"/>
</dbReference>
<dbReference type="GO" id="GO:0005829">
    <property type="term" value="C:cytosol"/>
    <property type="evidence" value="ECO:0007669"/>
    <property type="project" value="TreeGrafter"/>
</dbReference>
<dbReference type="NCBIfam" id="NF001913">
    <property type="entry name" value="PRK00696.1"/>
    <property type="match status" value="1"/>
</dbReference>
<keyword evidence="11" id="KW-1185">Reference proteome</keyword>
<dbReference type="Proteomes" id="UP000562124">
    <property type="component" value="Unassembled WGS sequence"/>
</dbReference>
<comment type="subunit">
    <text evidence="8">Heterotetramer of two alpha and two beta subunits.</text>
</comment>
<keyword evidence="7 8" id="KW-0460">Magnesium</keyword>
<feature type="binding site" evidence="8">
    <location>
        <begin position="319"/>
        <end position="321"/>
    </location>
    <ligand>
        <name>substrate</name>
        <note>ligand shared with subunit alpha</note>
    </ligand>
</feature>
<comment type="caution">
    <text evidence="8">Lacks conserved residue(s) required for the propagation of feature annotation.</text>
</comment>
<comment type="catalytic activity">
    <reaction evidence="8">
        <text>GTP + succinate + CoA = succinyl-CoA + GDP + phosphate</text>
        <dbReference type="Rhea" id="RHEA:22120"/>
        <dbReference type="ChEBI" id="CHEBI:30031"/>
        <dbReference type="ChEBI" id="CHEBI:37565"/>
        <dbReference type="ChEBI" id="CHEBI:43474"/>
        <dbReference type="ChEBI" id="CHEBI:57287"/>
        <dbReference type="ChEBI" id="CHEBI:57292"/>
        <dbReference type="ChEBI" id="CHEBI:58189"/>
    </reaction>
</comment>
<dbReference type="PANTHER" id="PTHR11815:SF10">
    <property type="entry name" value="SUCCINATE--COA LIGASE [GDP-FORMING] SUBUNIT BETA, MITOCHONDRIAL"/>
    <property type="match status" value="1"/>
</dbReference>
<dbReference type="FunFam" id="3.40.50.261:FF:000007">
    <property type="entry name" value="Succinate--CoA ligase [ADP-forming] subunit beta"/>
    <property type="match status" value="1"/>
</dbReference>
<comment type="cofactor">
    <cofactor evidence="8">
        <name>Mg(2+)</name>
        <dbReference type="ChEBI" id="CHEBI:18420"/>
    </cofactor>
    <text evidence="8">Binds 1 Mg(2+) ion per subunit.</text>
</comment>
<dbReference type="Gene3D" id="3.30.470.20">
    <property type="entry name" value="ATP-grasp fold, B domain"/>
    <property type="match status" value="1"/>
</dbReference>
<dbReference type="Pfam" id="PF08442">
    <property type="entry name" value="ATP-grasp_2"/>
    <property type="match status" value="1"/>
</dbReference>
<feature type="binding site" evidence="8">
    <location>
        <position position="100"/>
    </location>
    <ligand>
        <name>ATP</name>
        <dbReference type="ChEBI" id="CHEBI:30616"/>
    </ligand>
</feature>
<accession>A0A7Y0QGK2</accession>
<dbReference type="InterPro" id="IPR016102">
    <property type="entry name" value="Succinyl-CoA_synth-like"/>
</dbReference>
<feature type="binding site" evidence="8">
    <location>
        <position position="95"/>
    </location>
    <ligand>
        <name>ATP</name>
        <dbReference type="ChEBI" id="CHEBI:30616"/>
    </ligand>
</feature>
<dbReference type="PROSITE" id="PS50975">
    <property type="entry name" value="ATP_GRASP"/>
    <property type="match status" value="1"/>
</dbReference>
<gene>
    <name evidence="8 10" type="primary">sucC</name>
    <name evidence="10" type="ORF">HIR71_01825</name>
</gene>
<feature type="domain" description="ATP-grasp" evidence="9">
    <location>
        <begin position="9"/>
        <end position="242"/>
    </location>
</feature>
<name>A0A7Y0QGK2_CELFI</name>
<comment type="caution">
    <text evidence="10">The sequence shown here is derived from an EMBL/GenBank/DDBJ whole genome shotgun (WGS) entry which is preliminary data.</text>
</comment>
<dbReference type="GO" id="GO:0004775">
    <property type="term" value="F:succinate-CoA ligase (ADP-forming) activity"/>
    <property type="evidence" value="ECO:0007669"/>
    <property type="project" value="UniProtKB-UniRule"/>
</dbReference>
<feature type="binding site" evidence="8">
    <location>
        <position position="206"/>
    </location>
    <ligand>
        <name>Mg(2+)</name>
        <dbReference type="ChEBI" id="CHEBI:18420"/>
    </ligand>
</feature>
<dbReference type="SUPFAM" id="SSF52210">
    <property type="entry name" value="Succinyl-CoA synthetase domains"/>
    <property type="match status" value="1"/>
</dbReference>
<dbReference type="InterPro" id="IPR005811">
    <property type="entry name" value="SUCC_ACL_C"/>
</dbReference>
<comment type="pathway">
    <text evidence="8">Carbohydrate metabolism; tricarboxylic acid cycle; succinate from succinyl-CoA (ligase route): step 1/1.</text>
</comment>
<evidence type="ECO:0000256" key="2">
    <source>
        <dbReference type="ARBA" id="ARBA00022532"/>
    </source>
</evidence>
<dbReference type="GO" id="GO:0042709">
    <property type="term" value="C:succinate-CoA ligase complex"/>
    <property type="evidence" value="ECO:0007669"/>
    <property type="project" value="TreeGrafter"/>
</dbReference>
<dbReference type="InterPro" id="IPR017866">
    <property type="entry name" value="Succ-CoA_synthase_bsu_CS"/>
</dbReference>
<keyword evidence="2 8" id="KW-0816">Tricarboxylic acid cycle</keyword>
<dbReference type="FunFam" id="3.30.470.20:FF:000002">
    <property type="entry name" value="Succinate--CoA ligase [ADP-forming] subunit beta"/>
    <property type="match status" value="1"/>
</dbReference>
<evidence type="ECO:0000256" key="1">
    <source>
        <dbReference type="ARBA" id="ARBA00009182"/>
    </source>
</evidence>
<dbReference type="GO" id="GO:0006104">
    <property type="term" value="P:succinyl-CoA metabolic process"/>
    <property type="evidence" value="ECO:0007669"/>
    <property type="project" value="TreeGrafter"/>
</dbReference>
<evidence type="ECO:0000259" key="9">
    <source>
        <dbReference type="PROSITE" id="PS50975"/>
    </source>
</evidence>
<evidence type="ECO:0000256" key="5">
    <source>
        <dbReference type="ARBA" id="ARBA00022741"/>
    </source>
</evidence>
<dbReference type="EMBL" id="JABCJJ010000002">
    <property type="protein sequence ID" value="NMR18974.1"/>
    <property type="molecule type" value="Genomic_DNA"/>
</dbReference>
<keyword evidence="3 8" id="KW-0436">Ligase</keyword>
<dbReference type="NCBIfam" id="TIGR01016">
    <property type="entry name" value="sucCoAbeta"/>
    <property type="match status" value="1"/>
</dbReference>
<feature type="binding site" evidence="8">
    <location>
        <position position="257"/>
    </location>
    <ligand>
        <name>substrate</name>
        <note>ligand shared with subunit alpha</note>
    </ligand>
</feature>
<evidence type="ECO:0000256" key="7">
    <source>
        <dbReference type="ARBA" id="ARBA00022842"/>
    </source>
</evidence>
<keyword evidence="5 8" id="KW-0547">Nucleotide-binding</keyword>
<feature type="binding site" evidence="8">
    <location>
        <position position="46"/>
    </location>
    <ligand>
        <name>ATP</name>
        <dbReference type="ChEBI" id="CHEBI:30616"/>
    </ligand>
</feature>
<dbReference type="UniPathway" id="UPA00223">
    <property type="reaction ID" value="UER00999"/>
</dbReference>
<sequence length="388" mass="40666">MDLFEYQARDIFEKHGVPVLGGVVASTVEEARAGAEQLGGGTVVVKAQVKTGGRGKAGGVKLAHSPEEAAERAGEILGMDIKGHTVHKVMIAAGAKIAEEYYFSVLLDRAERRYLAMASVEGGMEIEQLAVERPEALAKVAIDPLVGIDEAKAAEIADAAGFPDELKPLVQDVFRKLWTVYKDEDATLVEVNPLVRTEDGQIVALDGKITLDENAGFRHPDHAELEDALSADPLEARAKAKDLNYVKLDGSVGIIGNGAGLVMSTLDVVAYAGERFGGVKPANFLDIGGGASAEVMANGLDIILSDPQVKAVFVNVFGGITACDAVANGIVKALELLGDKETKPLVVRLDGNNVAEGRAILREANHPLVTLADTMDGGAAKAAELADA</sequence>
<dbReference type="InterPro" id="IPR013815">
    <property type="entry name" value="ATP_grasp_subdomain_1"/>
</dbReference>
<feature type="binding site" evidence="8">
    <location>
        <begin position="53"/>
        <end position="55"/>
    </location>
    <ligand>
        <name>ATP</name>
        <dbReference type="ChEBI" id="CHEBI:30616"/>
    </ligand>
</feature>
<dbReference type="HAMAP" id="MF_00558">
    <property type="entry name" value="Succ_CoA_beta"/>
    <property type="match status" value="1"/>
</dbReference>
<feature type="binding site" evidence="8">
    <location>
        <position position="192"/>
    </location>
    <ligand>
        <name>Mg(2+)</name>
        <dbReference type="ChEBI" id="CHEBI:18420"/>
    </ligand>
</feature>
<evidence type="ECO:0000256" key="8">
    <source>
        <dbReference type="HAMAP-Rule" id="MF_00558"/>
    </source>
</evidence>
<organism evidence="10 11">
    <name type="scientific">Cellulomonas fimi</name>
    <dbReference type="NCBI Taxonomy" id="1708"/>
    <lineage>
        <taxon>Bacteria</taxon>
        <taxon>Bacillati</taxon>
        <taxon>Actinomycetota</taxon>
        <taxon>Actinomycetes</taxon>
        <taxon>Micrococcales</taxon>
        <taxon>Cellulomonadaceae</taxon>
        <taxon>Cellulomonas</taxon>
    </lineage>
</organism>
<comment type="catalytic activity">
    <reaction evidence="8">
        <text>succinate + ATP + CoA = succinyl-CoA + ADP + phosphate</text>
        <dbReference type="Rhea" id="RHEA:17661"/>
        <dbReference type="ChEBI" id="CHEBI:30031"/>
        <dbReference type="ChEBI" id="CHEBI:30616"/>
        <dbReference type="ChEBI" id="CHEBI:43474"/>
        <dbReference type="ChEBI" id="CHEBI:57287"/>
        <dbReference type="ChEBI" id="CHEBI:57292"/>
        <dbReference type="ChEBI" id="CHEBI:456216"/>
        <dbReference type="EC" id="6.2.1.5"/>
    </reaction>
</comment>
<dbReference type="Gene3D" id="3.40.50.261">
    <property type="entry name" value="Succinyl-CoA synthetase domains"/>
    <property type="match status" value="1"/>
</dbReference>
<comment type="function">
    <text evidence="8">Succinyl-CoA synthetase functions in the citric acid cycle (TCA), coupling the hydrolysis of succinyl-CoA to the synthesis of either ATP or GTP and thus represents the only step of substrate-level phosphorylation in the TCA. The beta subunit provides nucleotide specificity of the enzyme and binds the substrate succinate, while the binding sites for coenzyme A and phosphate are found in the alpha subunit.</text>
</comment>
<evidence type="ECO:0000256" key="6">
    <source>
        <dbReference type="ARBA" id="ARBA00022840"/>
    </source>
</evidence>
<protein>
    <recommendedName>
        <fullName evidence="8">Succinate--CoA ligase [ADP-forming] subunit beta</fullName>
        <ecNumber evidence="8">6.2.1.5</ecNumber>
    </recommendedName>
    <alternativeName>
        <fullName evidence="8">Succinyl-CoA synthetase subunit beta</fullName>
        <shortName evidence="8">SCS-beta</shortName>
    </alternativeName>
</protein>
<evidence type="ECO:0000256" key="3">
    <source>
        <dbReference type="ARBA" id="ARBA00022598"/>
    </source>
</evidence>